<evidence type="ECO:0000256" key="14">
    <source>
        <dbReference type="ARBA" id="ARBA00055150"/>
    </source>
</evidence>
<comment type="catalytic activity">
    <reaction evidence="1 16">
        <text>S-ubiquitinyl-[E2 ubiquitin-conjugating enzyme]-L-cysteine + [acceptor protein]-L-lysine = [E2 ubiquitin-conjugating enzyme]-L-cysteine + N(6)-ubiquitinyl-[acceptor protein]-L-lysine.</text>
        <dbReference type="EC" id="2.3.2.27"/>
    </reaction>
</comment>
<evidence type="ECO:0000256" key="4">
    <source>
        <dbReference type="ARBA" id="ARBA00007997"/>
    </source>
</evidence>
<comment type="pathway">
    <text evidence="3 16">Protein modification; protein ubiquitination.</text>
</comment>
<dbReference type="Pfam" id="PF23009">
    <property type="entry name" value="UBC_like"/>
    <property type="match status" value="1"/>
</dbReference>
<comment type="subunit">
    <text evidence="16">Component of the ribosome quality control complex (RQC).</text>
</comment>
<proteinExistence type="inferred from homology"/>
<evidence type="ECO:0000256" key="8">
    <source>
        <dbReference type="ARBA" id="ARBA00022679"/>
    </source>
</evidence>
<evidence type="ECO:0000256" key="13">
    <source>
        <dbReference type="ARBA" id="ARBA00022833"/>
    </source>
</evidence>
<dbReference type="GO" id="GO:0061630">
    <property type="term" value="F:ubiquitin protein ligase activity"/>
    <property type="evidence" value="ECO:0007669"/>
    <property type="project" value="UniProtKB-UniRule"/>
</dbReference>
<dbReference type="GO" id="GO:1990116">
    <property type="term" value="P:ribosome-associated ubiquitin-dependent protein catabolic process"/>
    <property type="evidence" value="ECO:0007669"/>
    <property type="project" value="UniProtKB-UniRule"/>
</dbReference>
<dbReference type="SMART" id="SM00744">
    <property type="entry name" value="RINGv"/>
    <property type="match status" value="1"/>
</dbReference>
<keyword evidence="20" id="KW-1185">Reference proteome</keyword>
<accession>A0A369JH17</accession>
<evidence type="ECO:0000313" key="20">
    <source>
        <dbReference type="Proteomes" id="UP000076154"/>
    </source>
</evidence>
<dbReference type="InterPro" id="IPR054477">
    <property type="entry name" value="LTN1_E3_ligase_6th"/>
</dbReference>
<keyword evidence="10" id="KW-0677">Repeat</keyword>
<keyword evidence="8 16" id="KW-0808">Transferase</keyword>
<dbReference type="UniPathway" id="UPA00143"/>
<feature type="compositionally biased region" description="Acidic residues" evidence="17">
    <location>
        <begin position="424"/>
        <end position="435"/>
    </location>
</feature>
<dbReference type="PROSITE" id="PS50089">
    <property type="entry name" value="ZF_RING_2"/>
    <property type="match status" value="1"/>
</dbReference>
<keyword evidence="7" id="KW-0963">Cytoplasm</keyword>
<evidence type="ECO:0000256" key="2">
    <source>
        <dbReference type="ARBA" id="ARBA00004514"/>
    </source>
</evidence>
<dbReference type="Pfam" id="PF13639">
    <property type="entry name" value="zf-RING_2"/>
    <property type="match status" value="1"/>
</dbReference>
<comment type="similarity">
    <text evidence="4 16">Belongs to the LTN1 family.</text>
</comment>
<dbReference type="InterPro" id="IPR001841">
    <property type="entry name" value="Znf_RING"/>
</dbReference>
<evidence type="ECO:0000259" key="18">
    <source>
        <dbReference type="PROSITE" id="PS50089"/>
    </source>
</evidence>
<dbReference type="GO" id="GO:0005829">
    <property type="term" value="C:cytosol"/>
    <property type="evidence" value="ECO:0007669"/>
    <property type="project" value="UniProtKB-SubCell"/>
</dbReference>
<dbReference type="FunFam" id="3.30.40.10:FF:000038">
    <property type="entry name" value="E3 ubiquitin-protein ligase listerin"/>
    <property type="match status" value="1"/>
</dbReference>
<dbReference type="GO" id="GO:0072344">
    <property type="term" value="P:rescue of stalled ribosome"/>
    <property type="evidence" value="ECO:0007669"/>
    <property type="project" value="UniProtKB-UniRule"/>
</dbReference>
<comment type="subcellular location">
    <subcellularLocation>
        <location evidence="2">Cytoplasm</location>
        <location evidence="2">Cytosol</location>
    </subcellularLocation>
</comment>
<reference evidence="19" key="1">
    <citation type="submission" date="2018-04" db="EMBL/GenBank/DDBJ databases">
        <title>Whole genome sequencing of Hypsizygus marmoreus.</title>
        <authorList>
            <person name="Choi I.-G."/>
            <person name="Min B."/>
            <person name="Kim J.-G."/>
            <person name="Kim S."/>
            <person name="Oh Y.-L."/>
            <person name="Kong W.-S."/>
            <person name="Park H."/>
            <person name="Jeong J."/>
            <person name="Song E.-S."/>
        </authorList>
    </citation>
    <scope>NUCLEOTIDE SEQUENCE [LARGE SCALE GENOMIC DNA]</scope>
    <source>
        <strain evidence="19">51987-8</strain>
    </source>
</reference>
<keyword evidence="9 16" id="KW-0479">Metal-binding</keyword>
<dbReference type="InParanoid" id="A0A369JH17"/>
<feature type="compositionally biased region" description="Basic residues" evidence="17">
    <location>
        <begin position="39"/>
        <end position="50"/>
    </location>
</feature>
<evidence type="ECO:0000256" key="7">
    <source>
        <dbReference type="ARBA" id="ARBA00022490"/>
    </source>
</evidence>
<feature type="region of interest" description="Disordered" evidence="17">
    <location>
        <begin position="422"/>
        <end position="442"/>
    </location>
</feature>
<keyword evidence="11 15" id="KW-0863">Zinc-finger</keyword>
<comment type="caution">
    <text evidence="19">The sequence shown here is derived from an EMBL/GenBank/DDBJ whole genome shotgun (WGS) entry which is preliminary data.</text>
</comment>
<evidence type="ECO:0000256" key="9">
    <source>
        <dbReference type="ARBA" id="ARBA00022723"/>
    </source>
</evidence>
<dbReference type="InterPro" id="IPR016024">
    <property type="entry name" value="ARM-type_fold"/>
</dbReference>
<protein>
    <recommendedName>
        <fullName evidence="6 16">E3 ubiquitin-protein ligase listerin</fullName>
        <ecNumber evidence="5 16">2.3.2.27</ecNumber>
    </recommendedName>
    <alternativeName>
        <fullName evidence="16">RING-type E3 ubiquitin transferase listerin</fullName>
    </alternativeName>
</protein>
<comment type="function">
    <text evidence="16">E3 ubiquitin-protein ligase. Component of the ribosome quality control complex (RQC), a ribosome-associated complex that mediates ubiquitination and extraction of incompletely synthesized nascent chains for proteasomal degradation.</text>
</comment>
<dbReference type="STRING" id="39966.A0A369JH17"/>
<keyword evidence="12 16" id="KW-0833">Ubl conjugation pathway</keyword>
<evidence type="ECO:0000256" key="10">
    <source>
        <dbReference type="ARBA" id="ARBA00022737"/>
    </source>
</evidence>
<dbReference type="Pfam" id="PF22958">
    <property type="entry name" value="Ltn1_1st"/>
    <property type="match status" value="2"/>
</dbReference>
<evidence type="ECO:0000256" key="6">
    <source>
        <dbReference type="ARBA" id="ARBA00017157"/>
    </source>
</evidence>
<dbReference type="Gene3D" id="3.30.40.10">
    <property type="entry name" value="Zinc/RING finger domain, C3HC4 (zinc finger)"/>
    <property type="match status" value="1"/>
</dbReference>
<dbReference type="OrthoDB" id="6108at2759"/>
<dbReference type="GO" id="GO:0016567">
    <property type="term" value="P:protein ubiquitination"/>
    <property type="evidence" value="ECO:0007669"/>
    <property type="project" value="UniProtKB-UniPathway"/>
</dbReference>
<dbReference type="InterPro" id="IPR011016">
    <property type="entry name" value="Znf_RING-CH"/>
</dbReference>
<dbReference type="GO" id="GO:0043023">
    <property type="term" value="F:ribosomal large subunit binding"/>
    <property type="evidence" value="ECO:0007669"/>
    <property type="project" value="TreeGrafter"/>
</dbReference>
<comment type="function">
    <text evidence="14">E3 ubiquitin-protein ligase component of the ribosome quality control complex (RQC), a ribosome-associated complex that mediates ubiquitination and extraction of incompletely synthesized nascent chains for proteasomal degradation. Mediates ubiquitination of proteins derived from mRNAs lacking stop codons (non-stop proteins) and other translation arrest products induced by poly-lysine sequences and tandem rare codons. Ubiquitination leads to CDC48 recruitment for extraction and degradation of the incomplete translation product. May indirectly play a role in chromatin function and transcription.</text>
</comment>
<evidence type="ECO:0000256" key="11">
    <source>
        <dbReference type="ARBA" id="ARBA00022771"/>
    </source>
</evidence>
<dbReference type="EMBL" id="LUEZ02000090">
    <property type="protein sequence ID" value="RDB18704.1"/>
    <property type="molecule type" value="Genomic_DNA"/>
</dbReference>
<dbReference type="Pfam" id="PF22999">
    <property type="entry name" value="LTN1_E3_ligase_6th"/>
    <property type="match status" value="1"/>
</dbReference>
<organism evidence="19 20">
    <name type="scientific">Hypsizygus marmoreus</name>
    <name type="common">White beech mushroom</name>
    <name type="synonym">Agaricus marmoreus</name>
    <dbReference type="NCBI Taxonomy" id="39966"/>
    <lineage>
        <taxon>Eukaryota</taxon>
        <taxon>Fungi</taxon>
        <taxon>Dikarya</taxon>
        <taxon>Basidiomycota</taxon>
        <taxon>Agaricomycotina</taxon>
        <taxon>Agaricomycetes</taxon>
        <taxon>Agaricomycetidae</taxon>
        <taxon>Agaricales</taxon>
        <taxon>Tricholomatineae</taxon>
        <taxon>Lyophyllaceae</taxon>
        <taxon>Hypsizygus</taxon>
    </lineage>
</organism>
<evidence type="ECO:0000256" key="17">
    <source>
        <dbReference type="SAM" id="MobiDB-lite"/>
    </source>
</evidence>
<feature type="region of interest" description="Disordered" evidence="17">
    <location>
        <begin position="1"/>
        <end position="65"/>
    </location>
</feature>
<dbReference type="PANTHER" id="PTHR12389:SF0">
    <property type="entry name" value="E3 UBIQUITIN-PROTEIN LIGASE LISTERIN"/>
    <property type="match status" value="1"/>
</dbReference>
<dbReference type="CDD" id="cd16491">
    <property type="entry name" value="RING-CH-C4HC3_LTN1"/>
    <property type="match status" value="1"/>
</dbReference>
<dbReference type="InterPro" id="IPR013083">
    <property type="entry name" value="Znf_RING/FYVE/PHD"/>
</dbReference>
<evidence type="ECO:0000256" key="5">
    <source>
        <dbReference type="ARBA" id="ARBA00012483"/>
    </source>
</evidence>
<dbReference type="GO" id="GO:1990112">
    <property type="term" value="C:RQC complex"/>
    <property type="evidence" value="ECO:0007669"/>
    <property type="project" value="UniProtKB-UniRule"/>
</dbReference>
<name>A0A369JH17_HYPMA</name>
<feature type="domain" description="RING-type" evidence="18">
    <location>
        <begin position="1703"/>
        <end position="1750"/>
    </location>
</feature>
<dbReference type="EC" id="2.3.2.27" evidence="5 16"/>
<dbReference type="InterPro" id="IPR039804">
    <property type="entry name" value="RING-CH-C4HC3_LTN1"/>
</dbReference>
<evidence type="ECO:0000256" key="16">
    <source>
        <dbReference type="RuleBase" id="RU367090"/>
    </source>
</evidence>
<dbReference type="SUPFAM" id="SSF48371">
    <property type="entry name" value="ARM repeat"/>
    <property type="match status" value="1"/>
</dbReference>
<evidence type="ECO:0000313" key="19">
    <source>
        <dbReference type="EMBL" id="RDB18704.1"/>
    </source>
</evidence>
<dbReference type="Proteomes" id="UP000076154">
    <property type="component" value="Unassembled WGS sequence"/>
</dbReference>
<evidence type="ECO:0000256" key="3">
    <source>
        <dbReference type="ARBA" id="ARBA00004906"/>
    </source>
</evidence>
<sequence>MAKGSGKSSATSATRKKHAKKTAGPSVDEQPIPKEKKLTKQQRGQKKKEPRVKVYIPPVKPAPVQPDPLETTGLAHSLPPELLIVLRSFGKKAQVTKIRALEELQSAWVDRCRKEGEDGQLVYVLVEMLPVWLHHVSALFVHPSRRVRLLAAGVHTSLLQISPIRDQILFFLRETASSSQIESILGTWCMVAHDIDRAVSATALKSWTTTVSLDPTQDQTRHLLLDDRFLQSFIPFIQRAILDPNGIYLYLNPPAPVAPPPPGKKGAVRKEDPELAARSKAEELEEDEQDRKARLRVGGLGAIRRILEISHQESSDNMIDFFKNPALWSSLYHAEHCPFVEIVESFGYAQPSVRKGAWGLLQTLLESWKDHLEPLLPVLASATLRSAWVEPDTAVHATMWQPLLRFLKEFPQCWELEYSQELAEGSDSEESDSEDNDRRPAKVASMPSIAYQEFLQFLESGCSGSPLQGYPTVIIIISTIPSSIISSTKAPRPLNELFDAFWKVLDGRALSSLQRSATSAAFMGAMFECMVLLIKRARNDSGALLLGSSGDGADAVVRELAIDQVRKAWTLLEAKSLKVEGRAAARLMAQTLGSLNAIDANLFAATWETLAKLLLGATGSEQTLISVFLKVFQDKFKHVPGPRDAAAVLMADILHLSTKKCVEFVKDEGITPVIEDGDGGCVLLLISMFDQFRDSLFDDVEFSKLMDEMTTQYAIQLLAVSPSLLLAYLTHRKDQYHCLGVWRTLLSSIARHPAKAEHSITPLLDAAQKGTLPHYLKPDTGDADTLVENLLAKALVGDVAYLALARQVLQSPDYFLSGDGYTASLQTVILAFIANVDLALSDPEVSMGSLEPSLDLITSLIHHPPRELPRGEFDILLPDMFICAFLLPTCYLSESSHPAFCSAKGIWEHWLQSSEEESRTPIFVEIKGKLKLLLCNTQVRPSARDILGLLPQTSPGLHFDLPGDIFPTPHEIDELLCQLSPDPIHPSLAVLDPLVPPASAFSNTRRSPQSHDSRGFSTYARVVDALLQVFIGDRQVARRNIWALRHFHALEIYAQDFINVPSAQSDVFTIEALHAGLEEFVVRVEQITTYILTSSSDEGWCTAALAAALGEKSALQASTRSTFLVDIIRYARESDNARDIRILKNVLEHVFHDVDKNEADRWMLLGRKVEATAPQTSMAIVFTVANYAPEPPRLDRYRNELAAGLLGIPPLKANTEGLLTLRKLAVSAPNPDSDIVFLPQPRAVNIAKACQQWISSDEDIDEEVESEMTLVFFHLAPILQDVPGAHWDLIFDVLENNLENSSMADDATLVALARTLRLVILIQDLVSTNKSLRADWQERKMTLLTMIRDLATISLDEVGFSAPRSICRGLVLSIIQDLPSSLIDQDSLPKMAHLIIDTSVDVQKMAYQFLKSAAKKRTEYHVIEAGVDSEDSVNAELPIELLQILPHTVSVDGSNADVASQNIFGYLLAWMLLFDLFQDASLKVRTSYIEQLRNLGVVETYFLPNVISLLRLDQGPLKAYKLDIWAVDEFYVEFYNRTFDFSLTLLAAHLYYRALLTIPSLIHTWVLDCKDRQLSSSITNYTAQYFSPVIIRTELAHVKSPESTALLVDDNFTIKVASSVNEVVASYLVDEHQLEMKLKIPSDWPLHKIEVKDMKRVGVDENRWRAWILAVQQIIWSHNGSIVDGLGLFKKNVTLHFEGQVECPICYSIISVMDGSLPKKPCRTCKNRFHAGCLYKWFNSSHSSSCPLCRSDIF</sequence>
<dbReference type="GO" id="GO:0008270">
    <property type="term" value="F:zinc ion binding"/>
    <property type="evidence" value="ECO:0007669"/>
    <property type="project" value="UniProtKB-KW"/>
</dbReference>
<dbReference type="InterPro" id="IPR054476">
    <property type="entry name" value="Ltn1_N"/>
</dbReference>
<dbReference type="PANTHER" id="PTHR12389">
    <property type="entry name" value="ZINC FINGER PROTEIN 294"/>
    <property type="match status" value="1"/>
</dbReference>
<dbReference type="InterPro" id="IPR039795">
    <property type="entry name" value="LTN1/Rkr1"/>
</dbReference>
<evidence type="ECO:0000256" key="15">
    <source>
        <dbReference type="PROSITE-ProRule" id="PRU00175"/>
    </source>
</evidence>
<keyword evidence="13 16" id="KW-0862">Zinc</keyword>
<gene>
    <name evidence="19" type="primary">rkr1</name>
    <name evidence="19" type="ORF">Hypma_014731</name>
</gene>
<dbReference type="InterPro" id="IPR054478">
    <property type="entry name" value="LTN1_UBC"/>
</dbReference>
<feature type="compositionally biased region" description="Low complexity" evidence="17">
    <location>
        <begin position="1"/>
        <end position="13"/>
    </location>
</feature>
<dbReference type="SUPFAM" id="SSF57850">
    <property type="entry name" value="RING/U-box"/>
    <property type="match status" value="1"/>
</dbReference>
<evidence type="ECO:0000256" key="12">
    <source>
        <dbReference type="ARBA" id="ARBA00022786"/>
    </source>
</evidence>
<evidence type="ECO:0000256" key="1">
    <source>
        <dbReference type="ARBA" id="ARBA00000900"/>
    </source>
</evidence>